<dbReference type="OrthoDB" id="1174147at2"/>
<dbReference type="PROSITE" id="PS51318">
    <property type="entry name" value="TAT"/>
    <property type="match status" value="1"/>
</dbReference>
<reference evidence="2" key="1">
    <citation type="submission" date="2016-12" db="EMBL/GenBank/DDBJ databases">
        <authorList>
            <person name="Varghese N."/>
            <person name="Submissions S."/>
        </authorList>
    </citation>
    <scope>NUCLEOTIDE SEQUENCE [LARGE SCALE GENOMIC DNA]</scope>
    <source>
        <strain evidence="2">DSM 25035</strain>
    </source>
</reference>
<organism evidence="1 2">
    <name type="scientific">Algoriphagus zhangzhouensis</name>
    <dbReference type="NCBI Taxonomy" id="1073327"/>
    <lineage>
        <taxon>Bacteria</taxon>
        <taxon>Pseudomonadati</taxon>
        <taxon>Bacteroidota</taxon>
        <taxon>Cytophagia</taxon>
        <taxon>Cytophagales</taxon>
        <taxon>Cyclobacteriaceae</taxon>
        <taxon>Algoriphagus</taxon>
    </lineage>
</organism>
<dbReference type="Proteomes" id="UP000184609">
    <property type="component" value="Unassembled WGS sequence"/>
</dbReference>
<dbReference type="InterPro" id="IPR006311">
    <property type="entry name" value="TAT_signal"/>
</dbReference>
<accession>A0A1M7ZG28</accession>
<dbReference type="EMBL" id="FRXN01000004">
    <property type="protein sequence ID" value="SHO63860.1"/>
    <property type="molecule type" value="Genomic_DNA"/>
</dbReference>
<evidence type="ECO:0000313" key="2">
    <source>
        <dbReference type="Proteomes" id="UP000184609"/>
    </source>
</evidence>
<dbReference type="AlphaFoldDB" id="A0A1M7ZG28"/>
<name>A0A1M7ZG28_9BACT</name>
<evidence type="ECO:0000313" key="1">
    <source>
        <dbReference type="EMBL" id="SHO63860.1"/>
    </source>
</evidence>
<sequence>MKENNLKSRRNFIGLFATSAVATGISLLPNSLQAEINSNSSPDFALKNMGAGGAELDEEIKKVGKKKHPVSYDISQAIPWGFIWSNVYYMTNAETGTPGEQLGIFNVLRHHGMIFALNDETIAKYKLGEFFGYNDPITKQPALKNPYYIPEDGVFPLPGLAGIKGLQDQGAVFCVCDMARKVNSMFVAQKMGLNQEDVYKDFVAGTLPGILSAPSGVWALGRLAENKIAYIDSSLG</sequence>
<proteinExistence type="predicted"/>
<dbReference type="RefSeq" id="WP_073572657.1">
    <property type="nucleotide sequence ID" value="NZ_FRXN01000004.1"/>
</dbReference>
<gene>
    <name evidence="1" type="ORF">SAMN04488108_3026</name>
</gene>
<protein>
    <submittedName>
        <fullName evidence="1">Uncharacterized protein</fullName>
    </submittedName>
</protein>
<keyword evidence="2" id="KW-1185">Reference proteome</keyword>